<dbReference type="AlphaFoldDB" id="A0AAN6UKZ7"/>
<evidence type="ECO:0000313" key="11">
    <source>
        <dbReference type="EMBL" id="KAK4134684.1"/>
    </source>
</evidence>
<dbReference type="Gene3D" id="3.30.40.10">
    <property type="entry name" value="Zinc/RING finger domain, C3HC4 (zinc finger)"/>
    <property type="match status" value="1"/>
</dbReference>
<evidence type="ECO:0000256" key="2">
    <source>
        <dbReference type="ARBA" id="ARBA00022723"/>
    </source>
</evidence>
<evidence type="ECO:0000256" key="3">
    <source>
        <dbReference type="ARBA" id="ARBA00022741"/>
    </source>
</evidence>
<proteinExistence type="inferred from homology"/>
<sequence length="678" mass="76302">MGLGKTVETLACIAGNPPSEEDIKNGIQKTLVVAPANAVNQWVDEVYNHCPDAITACPYKISDPTNQAAQERSLIWVTSYEEVSMQFSSDSLIRELEDNPDLTRLECMRLRPKYLGPLFQLSFHRLILDEAHAIKNFKSQRAKACIELQAKYRNMNTKFFGHALFELPRAHILDPSWVALSREETLIYRLCQTLIRLGMGEERANKNINAHPEKKRKSWLIHALRLRQAVSHPFLLENLMKQHFEPEDIQWLITQLSAVHTDTPFINQIGRWCEEQLKIQQGIVELGEKGSEGLGGEFNMIRQLELVKRHSEEELQDLCRKCGCVPDDPFQPKCGHVICKGCIDSYLAHERSRGKTRHGCRDCNKLMSNVRTSLPAPTTSGSPQPDNTRRRKPIRGGGSWRAQLVARSRARGDDVNGVQPTANKNSLFLAESDRDLSAALTPSAKTIVLKDMILNWRRTWPTDKIIVFTSFIEIGRIVGRMLQDEDIDFLYYFGSMASAMKYQAVRDFTNKPNISILCCGQALNLACANRVVSLDVWWNAALEQQAMGRVYRMGQQKETYFVRLMVKNSIDERLAQLQLDKLEMIAGTIQESDSSKVSLSNEEIVSLFGRVVRDESGRVVNVEPDYDDEAHMEGPAIGSGAGLGDGDAGQRDGPDGSANHWGGEVWADESSESDLESI</sequence>
<evidence type="ECO:0000256" key="1">
    <source>
        <dbReference type="ARBA" id="ARBA00007025"/>
    </source>
</evidence>
<feature type="compositionally biased region" description="Acidic residues" evidence="9">
    <location>
        <begin position="666"/>
        <end position="678"/>
    </location>
</feature>
<keyword evidence="5" id="KW-0378">Hydrolase</keyword>
<dbReference type="Gene3D" id="3.40.50.300">
    <property type="entry name" value="P-loop containing nucleotide triphosphate hydrolases"/>
    <property type="match status" value="1"/>
</dbReference>
<dbReference type="CDD" id="cd18793">
    <property type="entry name" value="SF2_C_SNF"/>
    <property type="match status" value="1"/>
</dbReference>
<keyword evidence="2" id="KW-0479">Metal-binding</keyword>
<evidence type="ECO:0000256" key="6">
    <source>
        <dbReference type="ARBA" id="ARBA00022806"/>
    </source>
</evidence>
<feature type="domain" description="Helicase C-terminal" evidence="10">
    <location>
        <begin position="476"/>
        <end position="554"/>
    </location>
</feature>
<evidence type="ECO:0000256" key="8">
    <source>
        <dbReference type="ARBA" id="ARBA00022840"/>
    </source>
</evidence>
<keyword evidence="6" id="KW-0347">Helicase</keyword>
<dbReference type="Pfam" id="PF00176">
    <property type="entry name" value="SNF2-rel_dom"/>
    <property type="match status" value="1"/>
</dbReference>
<evidence type="ECO:0000256" key="9">
    <source>
        <dbReference type="SAM" id="MobiDB-lite"/>
    </source>
</evidence>
<keyword evidence="4" id="KW-0863">Zinc-finger</keyword>
<evidence type="ECO:0000313" key="12">
    <source>
        <dbReference type="Proteomes" id="UP001304895"/>
    </source>
</evidence>
<dbReference type="Proteomes" id="UP001304895">
    <property type="component" value="Unassembled WGS sequence"/>
</dbReference>
<dbReference type="GO" id="GO:0008094">
    <property type="term" value="F:ATP-dependent activity, acting on DNA"/>
    <property type="evidence" value="ECO:0007669"/>
    <property type="project" value="TreeGrafter"/>
</dbReference>
<organism evidence="11 12">
    <name type="scientific">Trichocladium antarcticum</name>
    <dbReference type="NCBI Taxonomy" id="1450529"/>
    <lineage>
        <taxon>Eukaryota</taxon>
        <taxon>Fungi</taxon>
        <taxon>Dikarya</taxon>
        <taxon>Ascomycota</taxon>
        <taxon>Pezizomycotina</taxon>
        <taxon>Sordariomycetes</taxon>
        <taxon>Sordariomycetidae</taxon>
        <taxon>Sordariales</taxon>
        <taxon>Chaetomiaceae</taxon>
        <taxon>Trichocladium</taxon>
    </lineage>
</organism>
<dbReference type="PANTHER" id="PTHR45626:SF17">
    <property type="entry name" value="HELICASE-LIKE TRANSCRIPTION FACTOR"/>
    <property type="match status" value="1"/>
</dbReference>
<dbReference type="GO" id="GO:0016787">
    <property type="term" value="F:hydrolase activity"/>
    <property type="evidence" value="ECO:0007669"/>
    <property type="project" value="UniProtKB-KW"/>
</dbReference>
<dbReference type="SUPFAM" id="SSF52540">
    <property type="entry name" value="P-loop containing nucleoside triphosphate hydrolases"/>
    <property type="match status" value="2"/>
</dbReference>
<dbReference type="CDD" id="cd16449">
    <property type="entry name" value="RING-HC"/>
    <property type="match status" value="1"/>
</dbReference>
<keyword evidence="7" id="KW-0862">Zinc</keyword>
<evidence type="ECO:0000256" key="7">
    <source>
        <dbReference type="ARBA" id="ARBA00022833"/>
    </source>
</evidence>
<name>A0AAN6UKZ7_9PEZI</name>
<dbReference type="GO" id="GO:0005524">
    <property type="term" value="F:ATP binding"/>
    <property type="evidence" value="ECO:0007669"/>
    <property type="project" value="UniProtKB-KW"/>
</dbReference>
<accession>A0AAN6UKZ7</accession>
<comment type="similarity">
    <text evidence="1">Belongs to the SNF2/RAD54 helicase family.</text>
</comment>
<feature type="compositionally biased region" description="Polar residues" evidence="9">
    <location>
        <begin position="371"/>
        <end position="386"/>
    </location>
</feature>
<reference evidence="11" key="1">
    <citation type="journal article" date="2023" name="Mol. Phylogenet. Evol.">
        <title>Genome-scale phylogeny and comparative genomics of the fungal order Sordariales.</title>
        <authorList>
            <person name="Hensen N."/>
            <person name="Bonometti L."/>
            <person name="Westerberg I."/>
            <person name="Brannstrom I.O."/>
            <person name="Guillou S."/>
            <person name="Cros-Aarteil S."/>
            <person name="Calhoun S."/>
            <person name="Haridas S."/>
            <person name="Kuo A."/>
            <person name="Mondo S."/>
            <person name="Pangilinan J."/>
            <person name="Riley R."/>
            <person name="LaButti K."/>
            <person name="Andreopoulos B."/>
            <person name="Lipzen A."/>
            <person name="Chen C."/>
            <person name="Yan M."/>
            <person name="Daum C."/>
            <person name="Ng V."/>
            <person name="Clum A."/>
            <person name="Steindorff A."/>
            <person name="Ohm R.A."/>
            <person name="Martin F."/>
            <person name="Silar P."/>
            <person name="Natvig D.O."/>
            <person name="Lalanne C."/>
            <person name="Gautier V."/>
            <person name="Ament-Velasquez S.L."/>
            <person name="Kruys A."/>
            <person name="Hutchinson M.I."/>
            <person name="Powell A.J."/>
            <person name="Barry K."/>
            <person name="Miller A.N."/>
            <person name="Grigoriev I.V."/>
            <person name="Debuchy R."/>
            <person name="Gladieux P."/>
            <person name="Hiltunen Thoren M."/>
            <person name="Johannesson H."/>
        </authorList>
    </citation>
    <scope>NUCLEOTIDE SEQUENCE</scope>
    <source>
        <strain evidence="11">CBS 123565</strain>
    </source>
</reference>
<keyword evidence="8" id="KW-0067">ATP-binding</keyword>
<dbReference type="GO" id="GO:0005634">
    <property type="term" value="C:nucleus"/>
    <property type="evidence" value="ECO:0007669"/>
    <property type="project" value="TreeGrafter"/>
</dbReference>
<dbReference type="SMART" id="SM00490">
    <property type="entry name" value="HELICc"/>
    <property type="match status" value="1"/>
</dbReference>
<dbReference type="GO" id="GO:0008270">
    <property type="term" value="F:zinc ion binding"/>
    <property type="evidence" value="ECO:0007669"/>
    <property type="project" value="UniProtKB-KW"/>
</dbReference>
<dbReference type="InterPro" id="IPR050628">
    <property type="entry name" value="SNF2_RAD54_helicase_TF"/>
</dbReference>
<feature type="compositionally biased region" description="Gly residues" evidence="9">
    <location>
        <begin position="637"/>
        <end position="647"/>
    </location>
</feature>
<dbReference type="InterPro" id="IPR000330">
    <property type="entry name" value="SNF2_N"/>
</dbReference>
<dbReference type="InterPro" id="IPR038718">
    <property type="entry name" value="SNF2-like_sf"/>
</dbReference>
<evidence type="ECO:0000259" key="10">
    <source>
        <dbReference type="SMART" id="SM00490"/>
    </source>
</evidence>
<keyword evidence="12" id="KW-1185">Reference proteome</keyword>
<evidence type="ECO:0000256" key="4">
    <source>
        <dbReference type="ARBA" id="ARBA00022771"/>
    </source>
</evidence>
<dbReference type="PANTHER" id="PTHR45626">
    <property type="entry name" value="TRANSCRIPTION TERMINATION FACTOR 2-RELATED"/>
    <property type="match status" value="1"/>
</dbReference>
<dbReference type="Pfam" id="PF00271">
    <property type="entry name" value="Helicase_C"/>
    <property type="match status" value="1"/>
</dbReference>
<feature type="region of interest" description="Disordered" evidence="9">
    <location>
        <begin position="624"/>
        <end position="678"/>
    </location>
</feature>
<keyword evidence="3" id="KW-0547">Nucleotide-binding</keyword>
<dbReference type="InterPro" id="IPR001650">
    <property type="entry name" value="Helicase_C-like"/>
</dbReference>
<dbReference type="InterPro" id="IPR049730">
    <property type="entry name" value="SNF2/RAD54-like_C"/>
</dbReference>
<dbReference type="SUPFAM" id="SSF57850">
    <property type="entry name" value="RING/U-box"/>
    <property type="match status" value="1"/>
</dbReference>
<comment type="caution">
    <text evidence="11">The sequence shown here is derived from an EMBL/GenBank/DDBJ whole genome shotgun (WGS) entry which is preliminary data.</text>
</comment>
<gene>
    <name evidence="11" type="ORF">BT67DRAFT_379414</name>
</gene>
<dbReference type="InterPro" id="IPR027417">
    <property type="entry name" value="P-loop_NTPase"/>
</dbReference>
<dbReference type="GO" id="GO:0004386">
    <property type="term" value="F:helicase activity"/>
    <property type="evidence" value="ECO:0007669"/>
    <property type="project" value="UniProtKB-KW"/>
</dbReference>
<dbReference type="Gene3D" id="3.40.50.10810">
    <property type="entry name" value="Tandem AAA-ATPase domain"/>
    <property type="match status" value="1"/>
</dbReference>
<dbReference type="InterPro" id="IPR013083">
    <property type="entry name" value="Znf_RING/FYVE/PHD"/>
</dbReference>
<dbReference type="PROSITE" id="PS00518">
    <property type="entry name" value="ZF_RING_1"/>
    <property type="match status" value="1"/>
</dbReference>
<evidence type="ECO:0000256" key="5">
    <source>
        <dbReference type="ARBA" id="ARBA00022801"/>
    </source>
</evidence>
<dbReference type="InterPro" id="IPR017907">
    <property type="entry name" value="Znf_RING_CS"/>
</dbReference>
<feature type="region of interest" description="Disordered" evidence="9">
    <location>
        <begin position="371"/>
        <end position="397"/>
    </location>
</feature>
<reference evidence="11" key="2">
    <citation type="submission" date="2023-05" db="EMBL/GenBank/DDBJ databases">
        <authorList>
            <consortium name="Lawrence Berkeley National Laboratory"/>
            <person name="Steindorff A."/>
            <person name="Hensen N."/>
            <person name="Bonometti L."/>
            <person name="Westerberg I."/>
            <person name="Brannstrom I.O."/>
            <person name="Guillou S."/>
            <person name="Cros-Aarteil S."/>
            <person name="Calhoun S."/>
            <person name="Haridas S."/>
            <person name="Kuo A."/>
            <person name="Mondo S."/>
            <person name="Pangilinan J."/>
            <person name="Riley R."/>
            <person name="Labutti K."/>
            <person name="Andreopoulos B."/>
            <person name="Lipzen A."/>
            <person name="Chen C."/>
            <person name="Yanf M."/>
            <person name="Daum C."/>
            <person name="Ng V."/>
            <person name="Clum A."/>
            <person name="Ohm R."/>
            <person name="Martin F."/>
            <person name="Silar P."/>
            <person name="Natvig D."/>
            <person name="Lalanne C."/>
            <person name="Gautier V."/>
            <person name="Ament-Velasquez S.L."/>
            <person name="Kruys A."/>
            <person name="Hutchinson M.I."/>
            <person name="Powell A.J."/>
            <person name="Barry K."/>
            <person name="Miller A.N."/>
            <person name="Grigoriev I.V."/>
            <person name="Debuchy R."/>
            <person name="Gladieux P."/>
            <person name="Thoren M.H."/>
            <person name="Johannesson H."/>
        </authorList>
    </citation>
    <scope>NUCLEOTIDE SEQUENCE</scope>
    <source>
        <strain evidence="11">CBS 123565</strain>
    </source>
</reference>
<protein>
    <recommendedName>
        <fullName evidence="10">Helicase C-terminal domain-containing protein</fullName>
    </recommendedName>
</protein>
<dbReference type="EMBL" id="MU853408">
    <property type="protein sequence ID" value="KAK4134684.1"/>
    <property type="molecule type" value="Genomic_DNA"/>
</dbReference>
<dbReference type="GO" id="GO:0006281">
    <property type="term" value="P:DNA repair"/>
    <property type="evidence" value="ECO:0007669"/>
    <property type="project" value="TreeGrafter"/>
</dbReference>